<gene>
    <name evidence="4" type="ORF">HGP28_11760</name>
</gene>
<dbReference type="CDD" id="cd03789">
    <property type="entry name" value="GT9_LPS_heptosyltransferase"/>
    <property type="match status" value="1"/>
</dbReference>
<evidence type="ECO:0000256" key="2">
    <source>
        <dbReference type="ARBA" id="ARBA00022679"/>
    </source>
</evidence>
<comment type="caution">
    <text evidence="4">The sequence shown here is derived from an EMBL/GenBank/DDBJ whole genome shotgun (WGS) entry which is preliminary data.</text>
</comment>
<dbReference type="Gene3D" id="3.40.50.2000">
    <property type="entry name" value="Glycogen Phosphorylase B"/>
    <property type="match status" value="2"/>
</dbReference>
<keyword evidence="2 4" id="KW-0808">Transferase</keyword>
<reference evidence="4 5" key="1">
    <citation type="submission" date="2020-04" db="EMBL/GenBank/DDBJ databases">
        <title>Vibrio sp. SM6, a novel species isolated from seawater.</title>
        <authorList>
            <person name="Wang X."/>
        </authorList>
    </citation>
    <scope>NUCLEOTIDE SEQUENCE [LARGE SCALE GENOMIC DNA]</scope>
    <source>
        <strain evidence="4 5">SM6</strain>
    </source>
</reference>
<proteinExistence type="inferred from homology"/>
<evidence type="ECO:0000256" key="1">
    <source>
        <dbReference type="ARBA" id="ARBA00022676"/>
    </source>
</evidence>
<evidence type="ECO:0000313" key="5">
    <source>
        <dbReference type="Proteomes" id="UP000535589"/>
    </source>
</evidence>
<dbReference type="InterPro" id="IPR051199">
    <property type="entry name" value="LPS_LOS_Heptosyltrfase"/>
</dbReference>
<dbReference type="FunFam" id="3.40.50.2000:FF:000023">
    <property type="entry name" value="ADP-heptose--LPS heptosyltransferase II"/>
    <property type="match status" value="1"/>
</dbReference>
<dbReference type="Pfam" id="PF01075">
    <property type="entry name" value="Glyco_transf_9"/>
    <property type="match status" value="1"/>
</dbReference>
<accession>A0A7X8YGZ6</accession>
<protein>
    <submittedName>
        <fullName evidence="4">Glycosyltransferase family 9 protein</fullName>
    </submittedName>
</protein>
<dbReference type="EMBL" id="JABAIK010000010">
    <property type="protein sequence ID" value="NLS13568.1"/>
    <property type="molecule type" value="Genomic_DNA"/>
</dbReference>
<dbReference type="GO" id="GO:0008713">
    <property type="term" value="F:ADP-heptose-lipopolysaccharide heptosyltransferase activity"/>
    <property type="evidence" value="ECO:0007669"/>
    <property type="project" value="TreeGrafter"/>
</dbReference>
<dbReference type="InterPro" id="IPR002201">
    <property type="entry name" value="Glyco_trans_9"/>
</dbReference>
<name>A0A7X8YGZ6_9VIBR</name>
<organism evidence="4 5">
    <name type="scientific">Vibrio agarilyticus</name>
    <dbReference type="NCBI Taxonomy" id="2726741"/>
    <lineage>
        <taxon>Bacteria</taxon>
        <taxon>Pseudomonadati</taxon>
        <taxon>Pseudomonadota</taxon>
        <taxon>Gammaproteobacteria</taxon>
        <taxon>Vibrionales</taxon>
        <taxon>Vibrionaceae</taxon>
        <taxon>Vibrio</taxon>
    </lineage>
</organism>
<comment type="similarity">
    <text evidence="3">Belongs to the glycosyltransferase 9 family.</text>
</comment>
<dbReference type="PANTHER" id="PTHR30160">
    <property type="entry name" value="TETRAACYLDISACCHARIDE 4'-KINASE-RELATED"/>
    <property type="match status" value="1"/>
</dbReference>
<dbReference type="AlphaFoldDB" id="A0A7X8YGZ6"/>
<evidence type="ECO:0000313" key="4">
    <source>
        <dbReference type="EMBL" id="NLS13568.1"/>
    </source>
</evidence>
<sequence length="350" mass="38660">MTLFNHAPRSLCILRLSALGDVCNTIATIQAIQRQWPETAITWITSKLEAQLLTAIDGVEVIVFDKKQGLKGYLALWKTLKGREFDALLHMQYAIRASIATLGIRAKYKLGFAADRSQDFQTLFTNVKVPSPRSLHVADGLAAFADTLGVKPKPLNWSLCYGSEDKTWANSYIDSTMPTLLLVPGASKAYKNWTATGYVAVINHARSKGWQVILAGSPAPVERDLADAIQSQLITPCLDLVGQSRLLQMLALIDNVQMVIAPDTGPTHMASALRIPVIGLYAHHNPARVGPYHYLDYVVSVYEQTITQETGKPLSALEWRTRAKNPQAMNAIQPTQVIEMFDRVAEDFSL</sequence>
<dbReference type="GO" id="GO:0005829">
    <property type="term" value="C:cytosol"/>
    <property type="evidence" value="ECO:0007669"/>
    <property type="project" value="TreeGrafter"/>
</dbReference>
<keyword evidence="1" id="KW-0328">Glycosyltransferase</keyword>
<dbReference type="PANTHER" id="PTHR30160:SF21">
    <property type="entry name" value="LIPOPOLYSACCHARIDE CORE HEPTOSYLTRANSFERASE OPSX"/>
    <property type="match status" value="1"/>
</dbReference>
<dbReference type="SUPFAM" id="SSF53756">
    <property type="entry name" value="UDP-Glycosyltransferase/glycogen phosphorylase"/>
    <property type="match status" value="1"/>
</dbReference>
<keyword evidence="5" id="KW-1185">Reference proteome</keyword>
<dbReference type="Proteomes" id="UP000535589">
    <property type="component" value="Unassembled WGS sequence"/>
</dbReference>
<dbReference type="RefSeq" id="WP_168836663.1">
    <property type="nucleotide sequence ID" value="NZ_JABAIK010000010.1"/>
</dbReference>
<evidence type="ECO:0000256" key="3">
    <source>
        <dbReference type="ARBA" id="ARBA00043995"/>
    </source>
</evidence>
<dbReference type="GO" id="GO:0009244">
    <property type="term" value="P:lipopolysaccharide core region biosynthetic process"/>
    <property type="evidence" value="ECO:0007669"/>
    <property type="project" value="TreeGrafter"/>
</dbReference>